<evidence type="ECO:0000313" key="11">
    <source>
        <dbReference type="EMBL" id="GAA3525772.1"/>
    </source>
</evidence>
<evidence type="ECO:0000256" key="4">
    <source>
        <dbReference type="ARBA" id="ARBA00022989"/>
    </source>
</evidence>
<evidence type="ECO:0000256" key="1">
    <source>
        <dbReference type="ARBA" id="ARBA00004401"/>
    </source>
</evidence>
<proteinExistence type="inferred from homology"/>
<evidence type="ECO:0000259" key="10">
    <source>
        <dbReference type="Pfam" id="PF09976"/>
    </source>
</evidence>
<protein>
    <recommendedName>
        <fullName evidence="8">Ancillary SecYEG translocon subunit</fullName>
    </recommendedName>
</protein>
<name>A0ABP6UZ96_9GAMM</name>
<keyword evidence="4 9" id="KW-1133">Transmembrane helix</keyword>
<dbReference type="Gene3D" id="1.25.40.10">
    <property type="entry name" value="Tetratricopeptide repeat domain"/>
    <property type="match status" value="1"/>
</dbReference>
<dbReference type="PIRSF" id="PIRSF006170">
    <property type="entry name" value="YfgM"/>
    <property type="match status" value="1"/>
</dbReference>
<accession>A0ABP6UZ96</accession>
<comment type="similarity">
    <text evidence="7">Belongs to the YfgM family.</text>
</comment>
<dbReference type="InterPro" id="IPR011990">
    <property type="entry name" value="TPR-like_helical_dom_sf"/>
</dbReference>
<organism evidence="11 12">
    <name type="scientific">Zobellella aerophila</name>
    <dbReference type="NCBI Taxonomy" id="870480"/>
    <lineage>
        <taxon>Bacteria</taxon>
        <taxon>Pseudomonadati</taxon>
        <taxon>Pseudomonadota</taxon>
        <taxon>Gammaproteobacteria</taxon>
        <taxon>Aeromonadales</taxon>
        <taxon>Aeromonadaceae</taxon>
        <taxon>Zobellella</taxon>
    </lineage>
</organism>
<sequence>MDIYSTEEQQLDALKRWWQEYGKAILLGSVIGLGGLFGWRYYQDYQLESRSHNAEAFTQMTEQLAEQGSAVFTDAATFAEQNQGNSYGELAALMLAAEAVKAGELPLAQQQLELALSGIEDTSLEAAARLRLARVLLAQQQYPAAAAELDKVTQPAFSALKQEILGDLYLAQDQHSAAGEAYRAAAAAGGLSNNPGLQLKMDHLAIASTDVGEHDNG</sequence>
<dbReference type="PANTHER" id="PTHR38035">
    <property type="entry name" value="UPF0070 PROTEIN YFGM"/>
    <property type="match status" value="1"/>
</dbReference>
<dbReference type="InterPro" id="IPR026039">
    <property type="entry name" value="YfgM"/>
</dbReference>
<evidence type="ECO:0000256" key="6">
    <source>
        <dbReference type="ARBA" id="ARBA00023186"/>
    </source>
</evidence>
<gene>
    <name evidence="11" type="ORF">GCM10022394_00960</name>
</gene>
<dbReference type="SUPFAM" id="SSF48452">
    <property type="entry name" value="TPR-like"/>
    <property type="match status" value="1"/>
</dbReference>
<keyword evidence="2" id="KW-1003">Cell membrane</keyword>
<feature type="domain" description="Ancillary SecYEG translocon subunit/Cell division coordinator CpoB TPR" evidence="10">
    <location>
        <begin position="15"/>
        <end position="205"/>
    </location>
</feature>
<dbReference type="PANTHER" id="PTHR38035:SF1">
    <property type="entry name" value="ANCILLARY SECYEG TRANSLOCON SUBUNIT"/>
    <property type="match status" value="1"/>
</dbReference>
<feature type="transmembrane region" description="Helical" evidence="9">
    <location>
        <begin position="24"/>
        <end position="42"/>
    </location>
</feature>
<dbReference type="Proteomes" id="UP001500795">
    <property type="component" value="Unassembled WGS sequence"/>
</dbReference>
<dbReference type="Pfam" id="PF09976">
    <property type="entry name" value="TPR_21"/>
    <property type="match status" value="1"/>
</dbReference>
<dbReference type="InterPro" id="IPR018704">
    <property type="entry name" value="SecYEG/CpoB_TPR"/>
</dbReference>
<keyword evidence="6" id="KW-0143">Chaperone</keyword>
<reference evidence="12" key="1">
    <citation type="journal article" date="2019" name="Int. J. Syst. Evol. Microbiol.">
        <title>The Global Catalogue of Microorganisms (GCM) 10K type strain sequencing project: providing services to taxonomists for standard genome sequencing and annotation.</title>
        <authorList>
            <consortium name="The Broad Institute Genomics Platform"/>
            <consortium name="The Broad Institute Genome Sequencing Center for Infectious Disease"/>
            <person name="Wu L."/>
            <person name="Ma J."/>
        </authorList>
    </citation>
    <scope>NUCLEOTIDE SEQUENCE [LARGE SCALE GENOMIC DNA]</scope>
    <source>
        <strain evidence="12">JCM 17110</strain>
    </source>
</reference>
<evidence type="ECO:0000313" key="12">
    <source>
        <dbReference type="Proteomes" id="UP001500795"/>
    </source>
</evidence>
<evidence type="ECO:0000256" key="9">
    <source>
        <dbReference type="SAM" id="Phobius"/>
    </source>
</evidence>
<dbReference type="EMBL" id="BAABCX010000001">
    <property type="protein sequence ID" value="GAA3525772.1"/>
    <property type="molecule type" value="Genomic_DNA"/>
</dbReference>
<comment type="subcellular location">
    <subcellularLocation>
        <location evidence="1">Cell membrane</location>
        <topology evidence="1">Single-pass type II membrane protein</topology>
    </subcellularLocation>
</comment>
<dbReference type="RefSeq" id="WP_344953489.1">
    <property type="nucleotide sequence ID" value="NZ_BAABCX010000001.1"/>
</dbReference>
<evidence type="ECO:0000256" key="8">
    <source>
        <dbReference type="ARBA" id="ARBA00024235"/>
    </source>
</evidence>
<comment type="caution">
    <text evidence="11">The sequence shown here is derived from an EMBL/GenBank/DDBJ whole genome shotgun (WGS) entry which is preliminary data.</text>
</comment>
<evidence type="ECO:0000256" key="5">
    <source>
        <dbReference type="ARBA" id="ARBA00023136"/>
    </source>
</evidence>
<evidence type="ECO:0000256" key="2">
    <source>
        <dbReference type="ARBA" id="ARBA00022475"/>
    </source>
</evidence>
<keyword evidence="3 9" id="KW-0812">Transmembrane</keyword>
<keyword evidence="12" id="KW-1185">Reference proteome</keyword>
<keyword evidence="5 9" id="KW-0472">Membrane</keyword>
<evidence type="ECO:0000256" key="7">
    <source>
        <dbReference type="ARBA" id="ARBA00024197"/>
    </source>
</evidence>
<evidence type="ECO:0000256" key="3">
    <source>
        <dbReference type="ARBA" id="ARBA00022692"/>
    </source>
</evidence>